<feature type="transmembrane region" description="Helical" evidence="10">
    <location>
        <begin position="204"/>
        <end position="225"/>
    </location>
</feature>
<dbReference type="PANTHER" id="PTHR43298:SF2">
    <property type="entry name" value="FMN_FAD EXPORTER YEEO-RELATED"/>
    <property type="match status" value="1"/>
</dbReference>
<dbReference type="EMBL" id="JAHWQX010000001">
    <property type="protein sequence ID" value="MBW3096064.1"/>
    <property type="molecule type" value="Genomic_DNA"/>
</dbReference>
<dbReference type="InterPro" id="IPR050222">
    <property type="entry name" value="MATE_MdtK"/>
</dbReference>
<dbReference type="Proteomes" id="UP001430804">
    <property type="component" value="Unassembled WGS sequence"/>
</dbReference>
<accession>A0ABS6WJE8</accession>
<keyword evidence="4" id="KW-1003">Cell membrane</keyword>
<dbReference type="InterPro" id="IPR048279">
    <property type="entry name" value="MdtK-like"/>
</dbReference>
<feature type="transmembrane region" description="Helical" evidence="10">
    <location>
        <begin position="283"/>
        <end position="305"/>
    </location>
</feature>
<dbReference type="PIRSF" id="PIRSF006603">
    <property type="entry name" value="DinF"/>
    <property type="match status" value="1"/>
</dbReference>
<evidence type="ECO:0000313" key="11">
    <source>
        <dbReference type="EMBL" id="MBW3096064.1"/>
    </source>
</evidence>
<evidence type="ECO:0000256" key="1">
    <source>
        <dbReference type="ARBA" id="ARBA00004429"/>
    </source>
</evidence>
<feature type="transmembrane region" description="Helical" evidence="10">
    <location>
        <begin position="246"/>
        <end position="277"/>
    </location>
</feature>
<dbReference type="RefSeq" id="WP_219157930.1">
    <property type="nucleotide sequence ID" value="NZ_JAHWQX010000001.1"/>
</dbReference>
<evidence type="ECO:0000256" key="2">
    <source>
        <dbReference type="ARBA" id="ARBA00022448"/>
    </source>
</evidence>
<comment type="subcellular location">
    <subcellularLocation>
        <location evidence="1">Cell inner membrane</location>
        <topology evidence="1">Multi-pass membrane protein</topology>
    </subcellularLocation>
</comment>
<proteinExistence type="predicted"/>
<keyword evidence="3" id="KW-0050">Antiport</keyword>
<evidence type="ECO:0000256" key="5">
    <source>
        <dbReference type="ARBA" id="ARBA00022692"/>
    </source>
</evidence>
<dbReference type="PANTHER" id="PTHR43298">
    <property type="entry name" value="MULTIDRUG RESISTANCE PROTEIN NORM-RELATED"/>
    <property type="match status" value="1"/>
</dbReference>
<keyword evidence="7" id="KW-0406">Ion transport</keyword>
<feature type="transmembrane region" description="Helical" evidence="10">
    <location>
        <begin position="326"/>
        <end position="348"/>
    </location>
</feature>
<feature type="transmembrane region" description="Helical" evidence="10">
    <location>
        <begin position="21"/>
        <end position="41"/>
    </location>
</feature>
<sequence>MDSPIGAGGAVKPRMSWAQHVRITLMLGLPLAGAQLAQMAINMTDVIMLGWYGTDDLAAGVLGTQAFLLTFMFGSGFAHAIIPIASQAEGRGDIQGVRRSVRMGLWVTALFGLAVMPMLWHIETILLWLGQEPDLAQLAGDYMRIAQWGLFPALGTLALRAFYSAVSRTQIILWATLVGTLSNALFNYMFIFGRLGAPELGVEGAAIASLISATLILLVLIGWIIRHELFASYDLFARLWRPDWAAFFEVLWLGLPIALTIVAETSLFFATAVMMGWLGTVPLAAHGIAMQLISMSFMVPLGLSGAATVRIGQAIGRRDGDLLSRAAIASIGVAGVIAILAALMFFLVPEPLIGLFLDSGNPEAALVLATAVPLLTVAAGFQFFDSMQVTGAGLLRGLKDTKTPLAMAVLSYWGIGMPTAYLLGIVAGYGGVGIWSGLAIGLAIAAVLLNGRFFARVRQLSFT</sequence>
<feature type="transmembrane region" description="Helical" evidence="10">
    <location>
        <begin position="103"/>
        <end position="122"/>
    </location>
</feature>
<evidence type="ECO:0000256" key="10">
    <source>
        <dbReference type="SAM" id="Phobius"/>
    </source>
</evidence>
<evidence type="ECO:0000256" key="9">
    <source>
        <dbReference type="ARBA" id="ARBA00031636"/>
    </source>
</evidence>
<dbReference type="Pfam" id="PF01554">
    <property type="entry name" value="MatE"/>
    <property type="match status" value="2"/>
</dbReference>
<keyword evidence="8 10" id="KW-0472">Membrane</keyword>
<feature type="transmembrane region" description="Helical" evidence="10">
    <location>
        <begin position="364"/>
        <end position="384"/>
    </location>
</feature>
<feature type="transmembrane region" description="Helical" evidence="10">
    <location>
        <begin position="405"/>
        <end position="427"/>
    </location>
</feature>
<feature type="transmembrane region" description="Helical" evidence="10">
    <location>
        <begin position="142"/>
        <end position="159"/>
    </location>
</feature>
<keyword evidence="12" id="KW-1185">Reference proteome</keyword>
<organism evidence="11 12">
    <name type="scientific">Pseudohoeflea coraliihabitans</name>
    <dbReference type="NCBI Taxonomy" id="2860393"/>
    <lineage>
        <taxon>Bacteria</taxon>
        <taxon>Pseudomonadati</taxon>
        <taxon>Pseudomonadota</taxon>
        <taxon>Alphaproteobacteria</taxon>
        <taxon>Hyphomicrobiales</taxon>
        <taxon>Rhizobiaceae</taxon>
        <taxon>Pseudohoeflea</taxon>
    </lineage>
</organism>
<keyword evidence="2" id="KW-0813">Transport</keyword>
<gene>
    <name evidence="11" type="ORF">KY465_02095</name>
</gene>
<feature type="transmembrane region" description="Helical" evidence="10">
    <location>
        <begin position="61"/>
        <end position="82"/>
    </location>
</feature>
<evidence type="ECO:0000256" key="7">
    <source>
        <dbReference type="ARBA" id="ARBA00023065"/>
    </source>
</evidence>
<evidence type="ECO:0000256" key="8">
    <source>
        <dbReference type="ARBA" id="ARBA00023136"/>
    </source>
</evidence>
<dbReference type="InterPro" id="IPR002528">
    <property type="entry name" value="MATE_fam"/>
</dbReference>
<feature type="transmembrane region" description="Helical" evidence="10">
    <location>
        <begin position="433"/>
        <end position="455"/>
    </location>
</feature>
<keyword evidence="5 10" id="KW-0812">Transmembrane</keyword>
<evidence type="ECO:0000313" key="12">
    <source>
        <dbReference type="Proteomes" id="UP001430804"/>
    </source>
</evidence>
<dbReference type="NCBIfam" id="TIGR00797">
    <property type="entry name" value="matE"/>
    <property type="match status" value="1"/>
</dbReference>
<comment type="caution">
    <text evidence="11">The sequence shown here is derived from an EMBL/GenBank/DDBJ whole genome shotgun (WGS) entry which is preliminary data.</text>
</comment>
<name>A0ABS6WJE8_9HYPH</name>
<evidence type="ECO:0000256" key="6">
    <source>
        <dbReference type="ARBA" id="ARBA00022989"/>
    </source>
</evidence>
<reference evidence="11" key="1">
    <citation type="submission" date="2021-07" db="EMBL/GenBank/DDBJ databases">
        <title>Pseudohoeflea marina sp. nov. a polyhydroxyalcanoate-producing bacterium.</title>
        <authorList>
            <person name="Zheng W."/>
            <person name="Yu S."/>
            <person name="Huang Y."/>
        </authorList>
    </citation>
    <scope>NUCLEOTIDE SEQUENCE</scope>
    <source>
        <strain evidence="11">DP4N28-3</strain>
    </source>
</reference>
<dbReference type="CDD" id="cd13131">
    <property type="entry name" value="MATE_NorM_like"/>
    <property type="match status" value="1"/>
</dbReference>
<keyword evidence="6 10" id="KW-1133">Transmembrane helix</keyword>
<feature type="transmembrane region" description="Helical" evidence="10">
    <location>
        <begin position="171"/>
        <end position="192"/>
    </location>
</feature>
<protein>
    <recommendedName>
        <fullName evidence="9">Multidrug-efflux transporter</fullName>
    </recommendedName>
</protein>
<evidence type="ECO:0000256" key="3">
    <source>
        <dbReference type="ARBA" id="ARBA00022449"/>
    </source>
</evidence>
<evidence type="ECO:0000256" key="4">
    <source>
        <dbReference type="ARBA" id="ARBA00022475"/>
    </source>
</evidence>